<keyword evidence="2" id="KW-0479">Metal-binding</keyword>
<dbReference type="Proteomes" id="UP000254569">
    <property type="component" value="Unassembled WGS sequence"/>
</dbReference>
<name>A0A379M0H3_9NOCA</name>
<proteinExistence type="predicted"/>
<dbReference type="PANTHER" id="PTHR47354:SF5">
    <property type="entry name" value="PROTEIN RFBI"/>
    <property type="match status" value="1"/>
</dbReference>
<dbReference type="EC" id="1.14.13.7" evidence="6"/>
<dbReference type="PRINTS" id="PR00371">
    <property type="entry name" value="FPNCR"/>
</dbReference>
<dbReference type="GO" id="GO:0018662">
    <property type="term" value="F:phenol 2-monooxygenase activity"/>
    <property type="evidence" value="ECO:0007669"/>
    <property type="project" value="UniProtKB-EC"/>
</dbReference>
<dbReference type="PROSITE" id="PS51085">
    <property type="entry name" value="2FE2S_FER_2"/>
    <property type="match status" value="1"/>
</dbReference>
<dbReference type="Gene3D" id="3.10.20.30">
    <property type="match status" value="1"/>
</dbReference>
<dbReference type="PRINTS" id="PR00410">
    <property type="entry name" value="PHEHYDRXLASE"/>
</dbReference>
<dbReference type="InterPro" id="IPR001709">
    <property type="entry name" value="Flavoprot_Pyr_Nucl_cyt_Rdtase"/>
</dbReference>
<dbReference type="InterPro" id="IPR012675">
    <property type="entry name" value="Beta-grasp_dom_sf"/>
</dbReference>
<dbReference type="PROSITE" id="PS00197">
    <property type="entry name" value="2FE2S_FER_1"/>
    <property type="match status" value="1"/>
</dbReference>
<dbReference type="GO" id="GO:0051537">
    <property type="term" value="F:2 iron, 2 sulfur cluster binding"/>
    <property type="evidence" value="ECO:0007669"/>
    <property type="project" value="UniProtKB-KW"/>
</dbReference>
<dbReference type="Pfam" id="PF00970">
    <property type="entry name" value="FAD_binding_6"/>
    <property type="match status" value="1"/>
</dbReference>
<dbReference type="CDD" id="cd00207">
    <property type="entry name" value="fer2"/>
    <property type="match status" value="1"/>
</dbReference>
<dbReference type="InterPro" id="IPR036010">
    <property type="entry name" value="2Fe-2S_ferredoxin-like_sf"/>
</dbReference>
<dbReference type="InterPro" id="IPR008333">
    <property type="entry name" value="Cbr1-like_FAD-bd_dom"/>
</dbReference>
<evidence type="ECO:0000259" key="4">
    <source>
        <dbReference type="PROSITE" id="PS51085"/>
    </source>
</evidence>
<dbReference type="Pfam" id="PF00111">
    <property type="entry name" value="Fer2"/>
    <property type="match status" value="1"/>
</dbReference>
<dbReference type="InterPro" id="IPR001041">
    <property type="entry name" value="2Fe-2S_ferredoxin-type"/>
</dbReference>
<dbReference type="AlphaFoldDB" id="A0A379M0H3"/>
<accession>A0A379M0H3</accession>
<protein>
    <submittedName>
        <fullName evidence="6">Phenol hydroxylase reductase component</fullName>
        <ecNumber evidence="6">1.14.13.7</ecNumber>
    </submittedName>
</protein>
<keyword evidence="3" id="KW-0411">Iron-sulfur</keyword>
<feature type="domain" description="FAD-binding FR-type" evidence="5">
    <location>
        <begin position="99"/>
        <end position="198"/>
    </location>
</feature>
<dbReference type="Pfam" id="PF00175">
    <property type="entry name" value="NAD_binding_1"/>
    <property type="match status" value="1"/>
</dbReference>
<dbReference type="PANTHER" id="PTHR47354">
    <property type="entry name" value="NADH OXIDOREDUCTASE HCR"/>
    <property type="match status" value="1"/>
</dbReference>
<evidence type="ECO:0000313" key="6">
    <source>
        <dbReference type="EMBL" id="SUE15824.1"/>
    </source>
</evidence>
<keyword evidence="6" id="KW-0560">Oxidoreductase</keyword>
<keyword evidence="2" id="KW-0408">Iron</keyword>
<evidence type="ECO:0000256" key="3">
    <source>
        <dbReference type="ARBA" id="ARBA00023014"/>
    </source>
</evidence>
<dbReference type="InterPro" id="IPR001433">
    <property type="entry name" value="OxRdtase_FAD/NAD-bd"/>
</dbReference>
<dbReference type="CDD" id="cd06187">
    <property type="entry name" value="O2ase_reductase_like"/>
    <property type="match status" value="1"/>
</dbReference>
<keyword evidence="2" id="KW-0001">2Fe-2S</keyword>
<evidence type="ECO:0000256" key="1">
    <source>
        <dbReference type="ARBA" id="ARBA00001974"/>
    </source>
</evidence>
<dbReference type="SUPFAM" id="SSF54292">
    <property type="entry name" value="2Fe-2S ferredoxin-like"/>
    <property type="match status" value="1"/>
</dbReference>
<dbReference type="SUPFAM" id="SSF52343">
    <property type="entry name" value="Ferredoxin reductase-like, C-terminal NADP-linked domain"/>
    <property type="match status" value="1"/>
</dbReference>
<dbReference type="InterPro" id="IPR039261">
    <property type="entry name" value="FNR_nucleotide-bd"/>
</dbReference>
<dbReference type="InterPro" id="IPR006058">
    <property type="entry name" value="2Fe2S_fd_BS"/>
</dbReference>
<dbReference type="Gene3D" id="2.40.30.10">
    <property type="entry name" value="Translation factors"/>
    <property type="match status" value="1"/>
</dbReference>
<organism evidence="6 7">
    <name type="scientific">Rhodococcus gordoniae</name>
    <dbReference type="NCBI Taxonomy" id="223392"/>
    <lineage>
        <taxon>Bacteria</taxon>
        <taxon>Bacillati</taxon>
        <taxon>Actinomycetota</taxon>
        <taxon>Actinomycetes</taxon>
        <taxon>Mycobacteriales</taxon>
        <taxon>Nocardiaceae</taxon>
        <taxon>Rhodococcus</taxon>
    </lineage>
</organism>
<evidence type="ECO:0000313" key="7">
    <source>
        <dbReference type="Proteomes" id="UP000254569"/>
    </source>
</evidence>
<dbReference type="InterPro" id="IPR017938">
    <property type="entry name" value="Riboflavin_synthase-like_b-brl"/>
</dbReference>
<evidence type="ECO:0000259" key="5">
    <source>
        <dbReference type="PROSITE" id="PS51384"/>
    </source>
</evidence>
<evidence type="ECO:0000256" key="2">
    <source>
        <dbReference type="ARBA" id="ARBA00022714"/>
    </source>
</evidence>
<gene>
    <name evidence="6" type="primary">dmpP</name>
    <name evidence="6" type="ORF">NCTC13296_02688</name>
</gene>
<dbReference type="PROSITE" id="PS51384">
    <property type="entry name" value="FAD_FR"/>
    <property type="match status" value="1"/>
</dbReference>
<reference evidence="6 7" key="1">
    <citation type="submission" date="2018-06" db="EMBL/GenBank/DDBJ databases">
        <authorList>
            <consortium name="Pathogen Informatics"/>
            <person name="Doyle S."/>
        </authorList>
    </citation>
    <scope>NUCLEOTIDE SEQUENCE [LARGE SCALE GENOMIC DNA]</scope>
    <source>
        <strain evidence="6 7">NCTC13296</strain>
    </source>
</reference>
<keyword evidence="7" id="KW-1185">Reference proteome</keyword>
<comment type="cofactor">
    <cofactor evidence="1">
        <name>FAD</name>
        <dbReference type="ChEBI" id="CHEBI:57692"/>
    </cofactor>
</comment>
<feature type="domain" description="2Fe-2S ferredoxin-type" evidence="4">
    <location>
        <begin position="1"/>
        <end position="91"/>
    </location>
</feature>
<sequence length="329" mass="35970">MTYTLTAGTRTVPCEPGQTVLDAFLRSGQWMPNSCNQGTCGTCKIRIHSGEVDHRNSPEQTLTPDERAAGYALACQTTPCSDAVLNTPAGQDTTGTHTLRDLAATVIEVRDIAAETRRVLLTADEPLEFSAGQYVELTVPGTSVRRRYSLANPPSEPKLLELHVRRQPGGIASDWIFGSIEVGERVEITGPYGDFTFDAESAGPMALLGGGTGLAPLKGIVRHALVLNPDREVLLYHGVRTCADVYDADFFRELEARHPGFRYVTCVSRETGGDREGYVTDAFVEDVSSAKEFTGYICGSDAFVEASVKSFKRRRMSPRRIRRERFTAG</sequence>
<dbReference type="InterPro" id="IPR017927">
    <property type="entry name" value="FAD-bd_FR_type"/>
</dbReference>
<dbReference type="SUPFAM" id="SSF63380">
    <property type="entry name" value="Riboflavin synthase domain-like"/>
    <property type="match status" value="1"/>
</dbReference>
<dbReference type="InterPro" id="IPR050415">
    <property type="entry name" value="MRET"/>
</dbReference>
<dbReference type="Gene3D" id="3.40.50.80">
    <property type="entry name" value="Nucleotide-binding domain of ferredoxin-NADP reductase (FNR) module"/>
    <property type="match status" value="1"/>
</dbReference>
<dbReference type="EMBL" id="UGVI01000001">
    <property type="protein sequence ID" value="SUE15824.1"/>
    <property type="molecule type" value="Genomic_DNA"/>
</dbReference>